<proteinExistence type="predicted"/>
<dbReference type="PATRIC" id="fig|158500.4.peg.2996"/>
<evidence type="ECO:0000313" key="5">
    <source>
        <dbReference type="Proteomes" id="UP000094626"/>
    </source>
</evidence>
<dbReference type="Proteomes" id="UP000024329">
    <property type="component" value="Unassembled WGS sequence"/>
</dbReference>
<evidence type="ECO:0000259" key="1">
    <source>
        <dbReference type="Pfam" id="PF13577"/>
    </source>
</evidence>
<dbReference type="EMBL" id="JFYZ01000013">
    <property type="protein sequence ID" value="EZP81268.1"/>
    <property type="molecule type" value="Genomic_DNA"/>
</dbReference>
<name>A0A031JWS0_9SPHN</name>
<keyword evidence="2" id="KW-0614">Plasmid</keyword>
<feature type="domain" description="SnoaL-like" evidence="1">
    <location>
        <begin position="8"/>
        <end position="131"/>
    </location>
</feature>
<dbReference type="KEGG" id="nre:BES08_24275"/>
<dbReference type="EMBL" id="CP017076">
    <property type="protein sequence ID" value="AOR79874.1"/>
    <property type="molecule type" value="Genomic_DNA"/>
</dbReference>
<dbReference type="InterPro" id="IPR037401">
    <property type="entry name" value="SnoaL-like"/>
</dbReference>
<reference evidence="2" key="2">
    <citation type="submission" date="2016-08" db="EMBL/GenBank/DDBJ databases">
        <authorList>
            <person name="Seilhamer J.J."/>
        </authorList>
    </citation>
    <scope>NUCLEOTIDE SEQUENCE [LARGE SCALE GENOMIC DNA]</scope>
    <source>
        <strain evidence="2">SA1</strain>
        <plasmid evidence="2">pSA1</plasmid>
    </source>
</reference>
<dbReference type="AlphaFoldDB" id="A0A031JWS0"/>
<geneLocation type="plasmid" evidence="2 5">
    <name>pSA1</name>
</geneLocation>
<dbReference type="Gene3D" id="3.10.450.50">
    <property type="match status" value="1"/>
</dbReference>
<sequence length="150" mass="17342">MIDGIEYLIEKNALEEVVTGYCVAVDKLDDLDFMMTHFTSDAVLDLTGLHLPRFEGHEQIRGFYAQVFEDMSHHMHVLSNFRVVKLSGNDAQVYAYINGMGRSKTGIDVQVYVYYDLDLRKENGTWRISRFYEAPQLLMPESVTQVHKKD</sequence>
<evidence type="ECO:0000313" key="2">
    <source>
        <dbReference type="EMBL" id="AOR79874.1"/>
    </source>
</evidence>
<evidence type="ECO:0000313" key="4">
    <source>
        <dbReference type="Proteomes" id="UP000024329"/>
    </source>
</evidence>
<reference evidence="3 4" key="1">
    <citation type="submission" date="2014-03" db="EMBL/GenBank/DDBJ databases">
        <title>Whole genome sequence of Novosphingobium resinovorum KF1.</title>
        <authorList>
            <person name="Gan H.M."/>
            <person name="Gan H.Y."/>
            <person name="Chew T.H."/>
            <person name="Savka M.A."/>
        </authorList>
    </citation>
    <scope>NUCLEOTIDE SEQUENCE [LARGE SCALE GENOMIC DNA]</scope>
    <source>
        <strain evidence="3 4">KF1</strain>
    </source>
</reference>
<evidence type="ECO:0000313" key="3">
    <source>
        <dbReference type="EMBL" id="EZP81268.1"/>
    </source>
</evidence>
<dbReference type="InterPro" id="IPR032710">
    <property type="entry name" value="NTF2-like_dom_sf"/>
</dbReference>
<gene>
    <name evidence="2" type="ORF">BES08_24275</name>
    <name evidence="3" type="ORF">BV97_02929</name>
</gene>
<protein>
    <recommendedName>
        <fullName evidence="1">SnoaL-like domain-containing protein</fullName>
    </recommendedName>
</protein>
<dbReference type="RefSeq" id="WP_036526635.1">
    <property type="nucleotide sequence ID" value="NZ_CP017076.1"/>
</dbReference>
<organism evidence="3 4">
    <name type="scientific">Novosphingobium resinovorum</name>
    <dbReference type="NCBI Taxonomy" id="158500"/>
    <lineage>
        <taxon>Bacteria</taxon>
        <taxon>Pseudomonadati</taxon>
        <taxon>Pseudomonadota</taxon>
        <taxon>Alphaproteobacteria</taxon>
        <taxon>Sphingomonadales</taxon>
        <taxon>Sphingomonadaceae</taxon>
        <taxon>Novosphingobium</taxon>
    </lineage>
</organism>
<keyword evidence="5" id="KW-1185">Reference proteome</keyword>
<dbReference type="eggNOG" id="COG4319">
    <property type="taxonomic scope" value="Bacteria"/>
</dbReference>
<reference evidence="5" key="3">
    <citation type="journal article" date="2017" name="J. Biotechnol.">
        <title>Complete genome sequence of Novosphingobium resinovorum SA1, a versatile xenobiotic-degrading bacterium capable of utilizing sulfanilic acid.</title>
        <authorList>
            <person name="Hegedus B."/>
            <person name="Kos P.B."/>
            <person name="Balint B."/>
            <person name="Maroti G."/>
            <person name="Gan H.M."/>
            <person name="Perei K."/>
            <person name="Rakhely G."/>
        </authorList>
    </citation>
    <scope>NUCLEOTIDE SEQUENCE [LARGE SCALE GENOMIC DNA]</scope>
    <source>
        <strain evidence="5">SA1</strain>
    </source>
</reference>
<dbReference type="Proteomes" id="UP000094626">
    <property type="component" value="Plasmid pSA1"/>
</dbReference>
<dbReference type="Pfam" id="PF13577">
    <property type="entry name" value="SnoaL_4"/>
    <property type="match status" value="1"/>
</dbReference>
<dbReference type="SUPFAM" id="SSF54427">
    <property type="entry name" value="NTF2-like"/>
    <property type="match status" value="1"/>
</dbReference>
<accession>A0A031JWS0</accession>